<protein>
    <submittedName>
        <fullName evidence="1">Erythromycin esterase</fullName>
    </submittedName>
</protein>
<dbReference type="Gene3D" id="3.40.1660.10">
    <property type="entry name" value="EreA-like (biosynthetic domain)"/>
    <property type="match status" value="2"/>
</dbReference>
<sequence>MLISADTAFAETAKTETALPTNSAANQAASTRTSDETISDWKAWVRDHAYGIKSIEPEKTVNGRVPSDRFADLNMLKPLLHDKRFVFLGESSHGAAEYNLAKTRLIQFLHQEMGYNVLAFESGLSNSAIANGRLKEQSAEQTMKDSLLYVWWTQETLPLFDYMKETQKAKQPLKLAGFDIQTDLPFINGDWLKDKELTKRLAETEEALFKWQMSKDIEGYRKAKPSIVKVYEQVKEQLKTHEQELTKAYPNEPQIVKLLDRALSNRIRLAEEYVEITIQAFEGAEKGDMTMFVKLSEWRDQAMVDNLIWLATEAYPTEKFIVWGHNGHLRKANSEVMGTSFPVKTLGEMLPDQYKQISYVIGLYATEGETAGNDRVPIKVLTPEPGSVEDILSAANQPFTFMDLRYRLNERGNSWMFEPRFAYDWGSIKESLIPRTQYDGILLINKVSVPQYINK</sequence>
<evidence type="ECO:0000313" key="1">
    <source>
        <dbReference type="EMBL" id="TCZ76681.1"/>
    </source>
</evidence>
<dbReference type="EMBL" id="SKFG01000012">
    <property type="protein sequence ID" value="TCZ76681.1"/>
    <property type="molecule type" value="Genomic_DNA"/>
</dbReference>
<reference evidence="1 2" key="1">
    <citation type="submission" date="2019-03" db="EMBL/GenBank/DDBJ databases">
        <authorList>
            <person name="Kim M.K.M."/>
        </authorList>
    </citation>
    <scope>NUCLEOTIDE SEQUENCE [LARGE SCALE GENOMIC DNA]</scope>
    <source>
        <strain evidence="1 2">18JY21-1</strain>
    </source>
</reference>
<dbReference type="OrthoDB" id="9810066at2"/>
<keyword evidence="2" id="KW-1185">Reference proteome</keyword>
<dbReference type="InterPro" id="IPR052036">
    <property type="entry name" value="Hydrolase/PRTase-associated"/>
</dbReference>
<evidence type="ECO:0000313" key="2">
    <source>
        <dbReference type="Proteomes" id="UP000295418"/>
    </source>
</evidence>
<comment type="caution">
    <text evidence="1">The sequence shown here is derived from an EMBL/GenBank/DDBJ whole genome shotgun (WGS) entry which is preliminary data.</text>
</comment>
<dbReference type="PANTHER" id="PTHR31299:SF0">
    <property type="entry name" value="ESTERASE, PUTATIVE (AFU_ORTHOLOGUE AFUA_1G05850)-RELATED"/>
    <property type="match status" value="1"/>
</dbReference>
<dbReference type="AlphaFoldDB" id="A0A4R4EES4"/>
<accession>A0A4R4EES4</accession>
<dbReference type="CDD" id="cd14728">
    <property type="entry name" value="Ere-like"/>
    <property type="match status" value="1"/>
</dbReference>
<dbReference type="Proteomes" id="UP000295418">
    <property type="component" value="Unassembled WGS sequence"/>
</dbReference>
<proteinExistence type="predicted"/>
<dbReference type="InterPro" id="IPR007815">
    <property type="entry name" value="Emycin_Estase"/>
</dbReference>
<dbReference type="SUPFAM" id="SSF159501">
    <property type="entry name" value="EreA/ChaN-like"/>
    <property type="match status" value="1"/>
</dbReference>
<organism evidence="1 2">
    <name type="scientific">Paenibacillus albiflavus</name>
    <dbReference type="NCBI Taxonomy" id="2545760"/>
    <lineage>
        <taxon>Bacteria</taxon>
        <taxon>Bacillati</taxon>
        <taxon>Bacillota</taxon>
        <taxon>Bacilli</taxon>
        <taxon>Bacillales</taxon>
        <taxon>Paenibacillaceae</taxon>
        <taxon>Paenibacillus</taxon>
    </lineage>
</organism>
<dbReference type="PANTHER" id="PTHR31299">
    <property type="entry name" value="ESTERASE, PUTATIVE (AFU_ORTHOLOGUE AFUA_1G05850)-RELATED"/>
    <property type="match status" value="1"/>
</dbReference>
<dbReference type="GO" id="GO:0046677">
    <property type="term" value="P:response to antibiotic"/>
    <property type="evidence" value="ECO:0007669"/>
    <property type="project" value="InterPro"/>
</dbReference>
<dbReference type="Pfam" id="PF05139">
    <property type="entry name" value="Erythro_esteras"/>
    <property type="match status" value="1"/>
</dbReference>
<gene>
    <name evidence="1" type="ORF">E0485_13845</name>
</gene>
<name>A0A4R4EES4_9BACL</name>